<sequence>MKWKTNCEEAYEKIVPYLRTAIVKKLAEEGLSIRSATSLVGVSITSYEKHLNDERVEKILKDEELNDMVTSLSSRLRTGDRVESVTFCLLCSKSRKIFGLEPCLDL</sequence>
<comment type="caution">
    <text evidence="1">The sequence shown here is derived from an EMBL/GenBank/DDBJ whole genome shotgun (WGS) entry which is preliminary data.</text>
</comment>
<gene>
    <name evidence="1" type="ORF">CM19_11785</name>
</gene>
<keyword evidence="2" id="KW-1185">Reference proteome</keyword>
<accession>A0A031LLZ8</accession>
<organism evidence="1 2">
    <name type="scientific">Candidatus Acidianus copahuensis</name>
    <dbReference type="NCBI Taxonomy" id="1160895"/>
    <lineage>
        <taxon>Archaea</taxon>
        <taxon>Thermoproteota</taxon>
        <taxon>Thermoprotei</taxon>
        <taxon>Sulfolobales</taxon>
        <taxon>Sulfolobaceae</taxon>
        <taxon>Acidianus</taxon>
    </lineage>
</organism>
<protein>
    <submittedName>
        <fullName evidence="1">Uncharacterized protein</fullName>
    </submittedName>
</protein>
<proteinExistence type="predicted"/>
<dbReference type="STRING" id="1160895.CM19_11785"/>
<evidence type="ECO:0000313" key="2">
    <source>
        <dbReference type="Proteomes" id="UP000024332"/>
    </source>
</evidence>
<dbReference type="AlphaFoldDB" id="A0A031LLZ8"/>
<dbReference type="OrthoDB" id="33473at2157"/>
<reference evidence="1 2" key="1">
    <citation type="submission" date="2014-03" db="EMBL/GenBank/DDBJ databases">
        <title>Draft genome sequence of the novel thermoacidophilic archaea Acidianus copahuensis ALE1 strain, isolated from Copahue volcanic area in Neuquen Argentina.</title>
        <authorList>
            <person name="Urbieta M.S."/>
            <person name="Rascovan N."/>
            <person name="Castro C."/>
            <person name="Revale S."/>
            <person name="Giaveno M.A."/>
            <person name="Vazquez M.P."/>
            <person name="Donati E.R."/>
        </authorList>
    </citation>
    <scope>NUCLEOTIDE SEQUENCE [LARGE SCALE GENOMIC DNA]</scope>
    <source>
        <strain evidence="1 2">ALE1</strain>
    </source>
</reference>
<name>A0A031LLZ8_9CREN</name>
<dbReference type="Proteomes" id="UP000024332">
    <property type="component" value="Unassembled WGS sequence"/>
</dbReference>
<dbReference type="EMBL" id="JFZT01000059">
    <property type="protein sequence ID" value="EZQ01903.1"/>
    <property type="molecule type" value="Genomic_DNA"/>
</dbReference>
<evidence type="ECO:0000313" key="1">
    <source>
        <dbReference type="EMBL" id="EZQ01903.1"/>
    </source>
</evidence>